<protein>
    <recommendedName>
        <fullName evidence="5">Lipoprotein</fullName>
    </recommendedName>
</protein>
<feature type="region of interest" description="Disordered" evidence="1">
    <location>
        <begin position="49"/>
        <end position="75"/>
    </location>
</feature>
<keyword evidence="2" id="KW-0732">Signal</keyword>
<dbReference type="EMBL" id="FXZK01000006">
    <property type="protein sequence ID" value="SMY08998.1"/>
    <property type="molecule type" value="Genomic_DNA"/>
</dbReference>
<evidence type="ECO:0008006" key="5">
    <source>
        <dbReference type="Google" id="ProtNLM"/>
    </source>
</evidence>
<evidence type="ECO:0000313" key="3">
    <source>
        <dbReference type="EMBL" id="SMY08998.1"/>
    </source>
</evidence>
<keyword evidence="4" id="KW-1185">Reference proteome</keyword>
<reference evidence="3 4" key="1">
    <citation type="submission" date="2017-05" db="EMBL/GenBank/DDBJ databases">
        <authorList>
            <person name="Song R."/>
            <person name="Chenine A.L."/>
            <person name="Ruprecht R.M."/>
        </authorList>
    </citation>
    <scope>NUCLEOTIDE SEQUENCE [LARGE SCALE GENOMIC DNA]</scope>
    <source>
        <strain evidence="3 4">CECT 8899</strain>
    </source>
</reference>
<feature type="signal peptide" evidence="2">
    <location>
        <begin position="1"/>
        <end position="21"/>
    </location>
</feature>
<accession>A0A238LH95</accession>
<dbReference type="Pfam" id="PF11233">
    <property type="entry name" value="DUF3035"/>
    <property type="match status" value="1"/>
</dbReference>
<gene>
    <name evidence="3" type="ORF">LOM8899_03158</name>
</gene>
<sequence>MKKAVLSMIAVASLAACGSRADGPQLYEATNEPAEYLVVPANPLVIPSTLTLPPPTPGGTNRADSGLVRTAPAPE</sequence>
<name>A0A238LH95_9RHOB</name>
<organism evidence="3 4">
    <name type="scientific">Flavimaricola marinus</name>
    <dbReference type="NCBI Taxonomy" id="1819565"/>
    <lineage>
        <taxon>Bacteria</taxon>
        <taxon>Pseudomonadati</taxon>
        <taxon>Pseudomonadota</taxon>
        <taxon>Alphaproteobacteria</taxon>
        <taxon>Rhodobacterales</taxon>
        <taxon>Paracoccaceae</taxon>
        <taxon>Flavimaricola</taxon>
    </lineage>
</organism>
<evidence type="ECO:0000256" key="1">
    <source>
        <dbReference type="SAM" id="MobiDB-lite"/>
    </source>
</evidence>
<dbReference type="PROSITE" id="PS51257">
    <property type="entry name" value="PROKAR_LIPOPROTEIN"/>
    <property type="match status" value="1"/>
</dbReference>
<evidence type="ECO:0000313" key="4">
    <source>
        <dbReference type="Proteomes" id="UP000201613"/>
    </source>
</evidence>
<proteinExistence type="predicted"/>
<feature type="chain" id="PRO_5012398786" description="Lipoprotein" evidence="2">
    <location>
        <begin position="22"/>
        <end position="75"/>
    </location>
</feature>
<evidence type="ECO:0000256" key="2">
    <source>
        <dbReference type="SAM" id="SignalP"/>
    </source>
</evidence>
<dbReference type="RefSeq" id="WP_093993180.1">
    <property type="nucleotide sequence ID" value="NZ_FXZK01000006.1"/>
</dbReference>
<dbReference type="AlphaFoldDB" id="A0A238LH95"/>
<dbReference type="InterPro" id="IPR021395">
    <property type="entry name" value="DUF3035"/>
</dbReference>
<dbReference type="Proteomes" id="UP000201613">
    <property type="component" value="Unassembled WGS sequence"/>
</dbReference>